<dbReference type="PRINTS" id="PR00111">
    <property type="entry name" value="ABHYDROLASE"/>
</dbReference>
<sequence>METGSTRTPPTYEVRASGPTLATLRSAAAGGLRSGVSETTPSVRPAPGRDDLLPGFETHDVDVTHDRGGTTLRVAVGGSGPPLLLQHGHPQNHLTWHLVAPRLAEDFTVVLPDLRGYGDSGKPAPTGEAEPHAAYTKRTMAADLVALMATLGHDRFAMVGHDRGGRVGHRLALDHPDVLTRLAVIDIAPTLTMYERTDQAFATGYYHWFFLVQPAPVPERMILASPGAFLLPHLASQVVEPAAQDPRLLEDYLRCYADPAMVHAICEDYRAAATTDLDHDRADADTGIGVPLMALWGAHGLVGSTYDVLATWQEKVAPGVEVAGQALDGRHSLQEECPDQLLAALGPFLAGG</sequence>
<dbReference type="SUPFAM" id="SSF53474">
    <property type="entry name" value="alpha/beta-Hydrolases"/>
    <property type="match status" value="1"/>
</dbReference>
<evidence type="ECO:0000313" key="4">
    <source>
        <dbReference type="Proteomes" id="UP001501612"/>
    </source>
</evidence>
<feature type="domain" description="AB hydrolase-1" evidence="2">
    <location>
        <begin position="81"/>
        <end position="315"/>
    </location>
</feature>
<dbReference type="Proteomes" id="UP001501612">
    <property type="component" value="Unassembled WGS sequence"/>
</dbReference>
<name>A0ABN2P8S6_9ACTN</name>
<organism evidence="3 4">
    <name type="scientific">Nocardioides lentus</name>
    <dbReference type="NCBI Taxonomy" id="338077"/>
    <lineage>
        <taxon>Bacteria</taxon>
        <taxon>Bacillati</taxon>
        <taxon>Actinomycetota</taxon>
        <taxon>Actinomycetes</taxon>
        <taxon>Propionibacteriales</taxon>
        <taxon>Nocardioidaceae</taxon>
        <taxon>Nocardioides</taxon>
    </lineage>
</organism>
<evidence type="ECO:0000259" key="2">
    <source>
        <dbReference type="Pfam" id="PF00561"/>
    </source>
</evidence>
<protein>
    <submittedName>
        <fullName evidence="3">Alpha/beta hydrolase</fullName>
    </submittedName>
</protein>
<dbReference type="InterPro" id="IPR000073">
    <property type="entry name" value="AB_hydrolase_1"/>
</dbReference>
<dbReference type="Pfam" id="PF00561">
    <property type="entry name" value="Abhydrolase_1"/>
    <property type="match status" value="1"/>
</dbReference>
<accession>A0ABN2P8S6</accession>
<reference evidence="3 4" key="1">
    <citation type="journal article" date="2019" name="Int. J. Syst. Evol. Microbiol.">
        <title>The Global Catalogue of Microorganisms (GCM) 10K type strain sequencing project: providing services to taxonomists for standard genome sequencing and annotation.</title>
        <authorList>
            <consortium name="The Broad Institute Genomics Platform"/>
            <consortium name="The Broad Institute Genome Sequencing Center for Infectious Disease"/>
            <person name="Wu L."/>
            <person name="Ma J."/>
        </authorList>
    </citation>
    <scope>NUCLEOTIDE SEQUENCE [LARGE SCALE GENOMIC DNA]</scope>
    <source>
        <strain evidence="3 4">JCM 14046</strain>
    </source>
</reference>
<comment type="caution">
    <text evidence="3">The sequence shown here is derived from an EMBL/GenBank/DDBJ whole genome shotgun (WGS) entry which is preliminary data.</text>
</comment>
<evidence type="ECO:0000256" key="1">
    <source>
        <dbReference type="SAM" id="MobiDB-lite"/>
    </source>
</evidence>
<keyword evidence="3" id="KW-0378">Hydrolase</keyword>
<gene>
    <name evidence="3" type="ORF">GCM10009737_15920</name>
</gene>
<dbReference type="PANTHER" id="PTHR43329">
    <property type="entry name" value="EPOXIDE HYDROLASE"/>
    <property type="match status" value="1"/>
</dbReference>
<dbReference type="EMBL" id="BAAAMY010000004">
    <property type="protein sequence ID" value="GAA1915330.1"/>
    <property type="molecule type" value="Genomic_DNA"/>
</dbReference>
<feature type="region of interest" description="Disordered" evidence="1">
    <location>
        <begin position="29"/>
        <end position="53"/>
    </location>
</feature>
<dbReference type="Gene3D" id="3.40.50.1820">
    <property type="entry name" value="alpha/beta hydrolase"/>
    <property type="match status" value="1"/>
</dbReference>
<keyword evidence="4" id="KW-1185">Reference proteome</keyword>
<proteinExistence type="predicted"/>
<evidence type="ECO:0000313" key="3">
    <source>
        <dbReference type="EMBL" id="GAA1915330.1"/>
    </source>
</evidence>
<dbReference type="GO" id="GO:0016787">
    <property type="term" value="F:hydrolase activity"/>
    <property type="evidence" value="ECO:0007669"/>
    <property type="project" value="UniProtKB-KW"/>
</dbReference>
<dbReference type="InterPro" id="IPR029058">
    <property type="entry name" value="AB_hydrolase_fold"/>
</dbReference>